<name>A0A2M7TLV4_UNCKA</name>
<gene>
    <name evidence="1" type="ORF">COY32_00420</name>
</gene>
<evidence type="ECO:0000313" key="2">
    <source>
        <dbReference type="Proteomes" id="UP000228920"/>
    </source>
</evidence>
<sequence>MTNIFVDADAFVALNAPNHPLYLKAKTIIDSFSQTPHQLFTCTYAILEAATVINMHIKKGLGPIIAQQITENPHIMVISGDEYLRNGIQKMSAQTSKNVSLNDCVNFCIADDLGIKHIFSFDKHWTKNGYTLLG</sequence>
<proteinExistence type="predicted"/>
<evidence type="ECO:0000313" key="1">
    <source>
        <dbReference type="EMBL" id="PIZ48169.1"/>
    </source>
</evidence>
<dbReference type="InterPro" id="IPR029060">
    <property type="entry name" value="PIN-like_dom_sf"/>
</dbReference>
<dbReference type="Proteomes" id="UP000228920">
    <property type="component" value="Unassembled WGS sequence"/>
</dbReference>
<organism evidence="1 2">
    <name type="scientific">candidate division WWE3 bacterium CG_4_10_14_0_2_um_filter_41_14</name>
    <dbReference type="NCBI Taxonomy" id="1975072"/>
    <lineage>
        <taxon>Bacteria</taxon>
        <taxon>Katanobacteria</taxon>
    </lineage>
</organism>
<dbReference type="SUPFAM" id="SSF88723">
    <property type="entry name" value="PIN domain-like"/>
    <property type="match status" value="1"/>
</dbReference>
<dbReference type="Gene3D" id="3.40.50.1010">
    <property type="entry name" value="5'-nuclease"/>
    <property type="match status" value="1"/>
</dbReference>
<dbReference type="PANTHER" id="PTHR42188">
    <property type="entry name" value="23S RRNA-SPECIFIC ENDONUCLEASE VAPC20"/>
    <property type="match status" value="1"/>
</dbReference>
<protein>
    <submittedName>
        <fullName evidence="1">Uncharacterized protein</fullName>
    </submittedName>
</protein>
<dbReference type="AlphaFoldDB" id="A0A2M7TLV4"/>
<comment type="caution">
    <text evidence="1">The sequence shown here is derived from an EMBL/GenBank/DDBJ whole genome shotgun (WGS) entry which is preliminary data.</text>
</comment>
<dbReference type="GO" id="GO:0016075">
    <property type="term" value="P:rRNA catabolic process"/>
    <property type="evidence" value="ECO:0007669"/>
    <property type="project" value="TreeGrafter"/>
</dbReference>
<dbReference type="GO" id="GO:0004521">
    <property type="term" value="F:RNA endonuclease activity"/>
    <property type="evidence" value="ECO:0007669"/>
    <property type="project" value="InterPro"/>
</dbReference>
<accession>A0A2M7TLV4</accession>
<dbReference type="InterPro" id="IPR039018">
    <property type="entry name" value="VapC20-like"/>
</dbReference>
<reference evidence="2" key="1">
    <citation type="submission" date="2017-09" db="EMBL/GenBank/DDBJ databases">
        <title>Depth-based differentiation of microbial function through sediment-hosted aquifers and enrichment of novel symbionts in the deep terrestrial subsurface.</title>
        <authorList>
            <person name="Probst A.J."/>
            <person name="Ladd B."/>
            <person name="Jarett J.K."/>
            <person name="Geller-Mcgrath D.E."/>
            <person name="Sieber C.M.K."/>
            <person name="Emerson J.B."/>
            <person name="Anantharaman K."/>
            <person name="Thomas B.C."/>
            <person name="Malmstrom R."/>
            <person name="Stieglmeier M."/>
            <person name="Klingl A."/>
            <person name="Woyke T."/>
            <person name="Ryan C.M."/>
            <person name="Banfield J.F."/>
        </authorList>
    </citation>
    <scope>NUCLEOTIDE SEQUENCE [LARGE SCALE GENOMIC DNA]</scope>
</reference>
<dbReference type="PANTHER" id="PTHR42188:SF1">
    <property type="entry name" value="23S RRNA-SPECIFIC ENDONUCLEASE VAPC20"/>
    <property type="match status" value="1"/>
</dbReference>
<dbReference type="EMBL" id="PFNL01000008">
    <property type="protein sequence ID" value="PIZ48169.1"/>
    <property type="molecule type" value="Genomic_DNA"/>
</dbReference>